<name>A0A7E4VIW3_PANRE</name>
<dbReference type="WBParaSite" id="Pan_g21452.t1">
    <property type="protein sequence ID" value="Pan_g21452.t1"/>
    <property type="gene ID" value="Pan_g21452"/>
</dbReference>
<dbReference type="AlphaFoldDB" id="A0A7E4VIW3"/>
<dbReference type="Proteomes" id="UP000492821">
    <property type="component" value="Unassembled WGS sequence"/>
</dbReference>
<protein>
    <submittedName>
        <fullName evidence="3">Uncharacterized protein</fullName>
    </submittedName>
</protein>
<feature type="region of interest" description="Disordered" evidence="1">
    <location>
        <begin position="15"/>
        <end position="96"/>
    </location>
</feature>
<reference evidence="3" key="2">
    <citation type="submission" date="2020-10" db="UniProtKB">
        <authorList>
            <consortium name="WormBaseParasite"/>
        </authorList>
    </citation>
    <scope>IDENTIFICATION</scope>
</reference>
<sequence length="113" mass="13342">MTTIESNDQNFKLRRNVDYRDRRLQQHVQTERRSQNMNANRTRTEKPSRNSTTKSKLKFAQVPSNQLNQQKGELTPTQNEPKEHVSMKKTKKPTTVTLQKQILRRNTMNTTTT</sequence>
<reference evidence="2" key="1">
    <citation type="journal article" date="2013" name="Genetics">
        <title>The draft genome and transcriptome of Panagrellus redivivus are shaped by the harsh demands of a free-living lifestyle.</title>
        <authorList>
            <person name="Srinivasan J."/>
            <person name="Dillman A.R."/>
            <person name="Macchietto M.G."/>
            <person name="Heikkinen L."/>
            <person name="Lakso M."/>
            <person name="Fracchia K.M."/>
            <person name="Antoshechkin I."/>
            <person name="Mortazavi A."/>
            <person name="Wong G."/>
            <person name="Sternberg P.W."/>
        </authorList>
    </citation>
    <scope>NUCLEOTIDE SEQUENCE [LARGE SCALE GENOMIC DNA]</scope>
    <source>
        <strain evidence="2">MT8872</strain>
    </source>
</reference>
<keyword evidence="2" id="KW-1185">Reference proteome</keyword>
<evidence type="ECO:0000313" key="2">
    <source>
        <dbReference type="Proteomes" id="UP000492821"/>
    </source>
</evidence>
<evidence type="ECO:0000256" key="1">
    <source>
        <dbReference type="SAM" id="MobiDB-lite"/>
    </source>
</evidence>
<feature type="compositionally biased region" description="Polar residues" evidence="1">
    <location>
        <begin position="62"/>
        <end position="79"/>
    </location>
</feature>
<feature type="compositionally biased region" description="Basic and acidic residues" evidence="1">
    <location>
        <begin position="15"/>
        <end position="34"/>
    </location>
</feature>
<proteinExistence type="predicted"/>
<evidence type="ECO:0000313" key="3">
    <source>
        <dbReference type="WBParaSite" id="Pan_g21452.t1"/>
    </source>
</evidence>
<accession>A0A7E4VIW3</accession>
<organism evidence="2 3">
    <name type="scientific">Panagrellus redivivus</name>
    <name type="common">Microworm</name>
    <dbReference type="NCBI Taxonomy" id="6233"/>
    <lineage>
        <taxon>Eukaryota</taxon>
        <taxon>Metazoa</taxon>
        <taxon>Ecdysozoa</taxon>
        <taxon>Nematoda</taxon>
        <taxon>Chromadorea</taxon>
        <taxon>Rhabditida</taxon>
        <taxon>Tylenchina</taxon>
        <taxon>Panagrolaimomorpha</taxon>
        <taxon>Panagrolaimoidea</taxon>
        <taxon>Panagrolaimidae</taxon>
        <taxon>Panagrellus</taxon>
    </lineage>
</organism>